<dbReference type="Pfam" id="PF00069">
    <property type="entry name" value="Pkinase"/>
    <property type="match status" value="1"/>
</dbReference>
<comment type="catalytic activity">
    <reaction evidence="7">
        <text>L-threonyl-[protein] + ATP = O-phospho-L-threonyl-[protein] + ADP + H(+)</text>
        <dbReference type="Rhea" id="RHEA:46608"/>
        <dbReference type="Rhea" id="RHEA-COMP:11060"/>
        <dbReference type="Rhea" id="RHEA-COMP:11605"/>
        <dbReference type="ChEBI" id="CHEBI:15378"/>
        <dbReference type="ChEBI" id="CHEBI:30013"/>
        <dbReference type="ChEBI" id="CHEBI:30616"/>
        <dbReference type="ChEBI" id="CHEBI:61977"/>
        <dbReference type="ChEBI" id="CHEBI:456216"/>
        <dbReference type="EC" id="2.7.11.1"/>
    </reaction>
</comment>
<keyword evidence="5" id="KW-0418">Kinase</keyword>
<proteinExistence type="predicted"/>
<evidence type="ECO:0000259" key="11">
    <source>
        <dbReference type="PROSITE" id="PS50011"/>
    </source>
</evidence>
<protein>
    <recommendedName>
        <fullName evidence="1">non-specific serine/threonine protein kinase</fullName>
        <ecNumber evidence="1">2.7.11.1</ecNumber>
    </recommendedName>
</protein>
<keyword evidence="3" id="KW-0808">Transferase</keyword>
<dbReference type="Proteomes" id="UP000241769">
    <property type="component" value="Unassembled WGS sequence"/>
</dbReference>
<dbReference type="EMBL" id="MDYQ01000205">
    <property type="protein sequence ID" value="PRP78919.1"/>
    <property type="molecule type" value="Genomic_DNA"/>
</dbReference>
<keyword evidence="4 9" id="KW-0547">Nucleotide-binding</keyword>
<feature type="binding site" evidence="9">
    <location>
        <position position="406"/>
    </location>
    <ligand>
        <name>ATP</name>
        <dbReference type="ChEBI" id="CHEBI:30616"/>
    </ligand>
</feature>
<dbReference type="PROSITE" id="PS50011">
    <property type="entry name" value="PROTEIN_KINASE_DOM"/>
    <property type="match status" value="1"/>
</dbReference>
<evidence type="ECO:0000256" key="9">
    <source>
        <dbReference type="PROSITE-ProRule" id="PRU10141"/>
    </source>
</evidence>
<dbReference type="InterPro" id="IPR000014">
    <property type="entry name" value="PAS"/>
</dbReference>
<dbReference type="PROSITE" id="PS00108">
    <property type="entry name" value="PROTEIN_KINASE_ST"/>
    <property type="match status" value="1"/>
</dbReference>
<dbReference type="PANTHER" id="PTHR24346">
    <property type="entry name" value="MAP/MICROTUBULE AFFINITY-REGULATING KINASE"/>
    <property type="match status" value="1"/>
</dbReference>
<evidence type="ECO:0000256" key="10">
    <source>
        <dbReference type="SAM" id="MobiDB-lite"/>
    </source>
</evidence>
<dbReference type="SMART" id="SM00220">
    <property type="entry name" value="S_TKc"/>
    <property type="match status" value="1"/>
</dbReference>
<dbReference type="PANTHER" id="PTHR24346:SF99">
    <property type="entry name" value="SERINE_THREONINE-PROTEIN KINASE DDB_G0280133-RELATED"/>
    <property type="match status" value="1"/>
</dbReference>
<dbReference type="GO" id="GO:0035556">
    <property type="term" value="P:intracellular signal transduction"/>
    <property type="evidence" value="ECO:0007669"/>
    <property type="project" value="TreeGrafter"/>
</dbReference>
<dbReference type="STRING" id="1890364.A0A2P6N4M8"/>
<comment type="catalytic activity">
    <reaction evidence="8">
        <text>L-seryl-[protein] + ATP = O-phospho-L-seryl-[protein] + ADP + H(+)</text>
        <dbReference type="Rhea" id="RHEA:17989"/>
        <dbReference type="Rhea" id="RHEA-COMP:9863"/>
        <dbReference type="Rhea" id="RHEA-COMP:11604"/>
        <dbReference type="ChEBI" id="CHEBI:15378"/>
        <dbReference type="ChEBI" id="CHEBI:29999"/>
        <dbReference type="ChEBI" id="CHEBI:30616"/>
        <dbReference type="ChEBI" id="CHEBI:83421"/>
        <dbReference type="ChEBI" id="CHEBI:456216"/>
        <dbReference type="EC" id="2.7.11.1"/>
    </reaction>
</comment>
<dbReference type="SMART" id="SM00091">
    <property type="entry name" value="PAS"/>
    <property type="match status" value="3"/>
</dbReference>
<dbReference type="FunFam" id="1.10.510.10:FF:000571">
    <property type="entry name" value="Maternal embryonic leucine zipper kinase"/>
    <property type="match status" value="1"/>
</dbReference>
<dbReference type="FunFam" id="3.30.200.20:FF:000003">
    <property type="entry name" value="Non-specific serine/threonine protein kinase"/>
    <property type="match status" value="1"/>
</dbReference>
<keyword evidence="14" id="KW-1185">Reference proteome</keyword>
<feature type="domain" description="Protein kinase" evidence="11">
    <location>
        <begin position="377"/>
        <end position="621"/>
    </location>
</feature>
<feature type="region of interest" description="Disordered" evidence="10">
    <location>
        <begin position="652"/>
        <end position="695"/>
    </location>
</feature>
<feature type="region of interest" description="Disordered" evidence="10">
    <location>
        <begin position="273"/>
        <end position="303"/>
    </location>
</feature>
<dbReference type="CDD" id="cd00130">
    <property type="entry name" value="PAS"/>
    <property type="match status" value="3"/>
</dbReference>
<evidence type="ECO:0000256" key="3">
    <source>
        <dbReference type="ARBA" id="ARBA00022679"/>
    </source>
</evidence>
<evidence type="ECO:0000256" key="6">
    <source>
        <dbReference type="ARBA" id="ARBA00022840"/>
    </source>
</evidence>
<dbReference type="OrthoDB" id="17792at2759"/>
<dbReference type="GO" id="GO:0004674">
    <property type="term" value="F:protein serine/threonine kinase activity"/>
    <property type="evidence" value="ECO:0007669"/>
    <property type="project" value="UniProtKB-KW"/>
</dbReference>
<dbReference type="Pfam" id="PF13426">
    <property type="entry name" value="PAS_9"/>
    <property type="match status" value="1"/>
</dbReference>
<name>A0A2P6N4M8_9EUKA</name>
<reference evidence="13 14" key="1">
    <citation type="journal article" date="2018" name="Genome Biol. Evol.">
        <title>Multiple Roots of Fruiting Body Formation in Amoebozoa.</title>
        <authorList>
            <person name="Hillmann F."/>
            <person name="Forbes G."/>
            <person name="Novohradska S."/>
            <person name="Ferling I."/>
            <person name="Riege K."/>
            <person name="Groth M."/>
            <person name="Westermann M."/>
            <person name="Marz M."/>
            <person name="Spaller T."/>
            <person name="Winckler T."/>
            <person name="Schaap P."/>
            <person name="Glockner G."/>
        </authorList>
    </citation>
    <scope>NUCLEOTIDE SEQUENCE [LARGE SCALE GENOMIC DNA]</scope>
    <source>
        <strain evidence="13 14">Jena</strain>
    </source>
</reference>
<dbReference type="Pfam" id="PF00989">
    <property type="entry name" value="PAS"/>
    <property type="match status" value="1"/>
</dbReference>
<accession>A0A2P6N4M8</accession>
<evidence type="ECO:0000313" key="14">
    <source>
        <dbReference type="Proteomes" id="UP000241769"/>
    </source>
</evidence>
<evidence type="ECO:0000256" key="1">
    <source>
        <dbReference type="ARBA" id="ARBA00012513"/>
    </source>
</evidence>
<evidence type="ECO:0000256" key="5">
    <source>
        <dbReference type="ARBA" id="ARBA00022777"/>
    </source>
</evidence>
<dbReference type="AlphaFoldDB" id="A0A2P6N4M8"/>
<gene>
    <name evidence="13" type="ORF">PROFUN_13295</name>
</gene>
<feature type="compositionally biased region" description="Basic and acidic residues" evidence="10">
    <location>
        <begin position="357"/>
        <end position="368"/>
    </location>
</feature>
<evidence type="ECO:0000256" key="2">
    <source>
        <dbReference type="ARBA" id="ARBA00022527"/>
    </source>
</evidence>
<evidence type="ECO:0000259" key="12">
    <source>
        <dbReference type="PROSITE" id="PS50112"/>
    </source>
</evidence>
<dbReference type="InterPro" id="IPR035965">
    <property type="entry name" value="PAS-like_dom_sf"/>
</dbReference>
<dbReference type="InParanoid" id="A0A2P6N4M8"/>
<dbReference type="CDD" id="cd14003">
    <property type="entry name" value="STKc_AMPK-like"/>
    <property type="match status" value="1"/>
</dbReference>
<dbReference type="InterPro" id="IPR000719">
    <property type="entry name" value="Prot_kinase_dom"/>
</dbReference>
<dbReference type="InterPro" id="IPR017441">
    <property type="entry name" value="Protein_kinase_ATP_BS"/>
</dbReference>
<dbReference type="NCBIfam" id="TIGR00229">
    <property type="entry name" value="sensory_box"/>
    <property type="match status" value="2"/>
</dbReference>
<feature type="region of interest" description="Disordered" evidence="10">
    <location>
        <begin position="345"/>
        <end position="368"/>
    </location>
</feature>
<dbReference type="InterPro" id="IPR013767">
    <property type="entry name" value="PAS_fold"/>
</dbReference>
<dbReference type="SUPFAM" id="SSF56112">
    <property type="entry name" value="Protein kinase-like (PK-like)"/>
    <property type="match status" value="1"/>
</dbReference>
<dbReference type="Gene3D" id="1.10.510.10">
    <property type="entry name" value="Transferase(Phosphotransferase) domain 1"/>
    <property type="match status" value="1"/>
</dbReference>
<sequence length="998" mass="109505">MVEATAGPMQNSTIITITPDGIIQSADKNCAKLFGYTIDDLVKQPVSIIIPVPYKDRHQDYVERYMSSQAPKVLGKARTVEGQHKDGSIFSIRITISRVGEGADCIFVGMIDKLEDKSATITIKVDGTVVSCNHNIEELFGYKANEVISNNVTMLLPTPSHQTQETHLANYITGGNNGKAGRVRNLPGRHKNGAVFPISLTVEEIKVGTIQLFRARMEKVDEIESLLVLDEAGIVMQCNHIFVLPLLGYTATELVGTHINILVPPGHQGISYISSNSHSNIKQAPPPTTEADSNEPGAKRPRYHESFAENPDLFWQTPGTYSKQLQHKDGSLFQVDIEISTHIHPETSKPTHSVKIKRSDTKESNKESSDYKMIGPYFVSKTVGQGSYGKVKLAYHKDTRERVAIKILQKSKMKEVDLQRAKRETSILQELKHPYIAQLFDIIELEDTLNIVMEFAGRTLLSYVLEKNGLGEDEALRFFIQLISGMEYCHKRSIIHRDIKHQNILLDDKFNMKLIDFGLSNYMEEGKMRSTFCGTPAYAAPEMIIGKKYNGPEVDIWSMGVVLYSMITGVFPFDNVGDIIKGNFQDPPTASKECCDLLRRMLNVDLNTRITVSGVMEHAWVQSGLHPELLNQQPATLIGAPSTGNLQEALAATASSSPVVGGRKRSIEESQRTDVPPTSTEATNGNSNGGEKTEPVKIIECTVVGEQNGEEKGAEYPGNPPVDKTALYGWLSIIPKELFEVLKSGAVVQQIRDEHPRFVLEPRKLKNLHRTSAIETRLNGPKITTRTGTKGADSNSVIVNVAAVGDTPSFIITPATVEGDSLTGVAIDISGSDLDGTPGAKLELTLGTVPQNGNLVYDPANTAATSGLTVPFSLNTVAPTVVGAKTLNSSNYFLTYVPNKYFSGLDSLSFLKTDPLGGSTSVHTSLVGTARLGNGSTSNRLFIVIERLTFKGIKSNSPFKSFSDLQSGSVTEQRRIERTIEGYSYPFLGFVFNSIFRF</sequence>
<dbReference type="GO" id="GO:0006355">
    <property type="term" value="P:regulation of DNA-templated transcription"/>
    <property type="evidence" value="ECO:0007669"/>
    <property type="project" value="InterPro"/>
</dbReference>
<feature type="domain" description="PAS" evidence="12">
    <location>
        <begin position="121"/>
        <end position="175"/>
    </location>
</feature>
<organism evidence="13 14">
    <name type="scientific">Planoprotostelium fungivorum</name>
    <dbReference type="NCBI Taxonomy" id="1890364"/>
    <lineage>
        <taxon>Eukaryota</taxon>
        <taxon>Amoebozoa</taxon>
        <taxon>Evosea</taxon>
        <taxon>Variosea</taxon>
        <taxon>Cavosteliida</taxon>
        <taxon>Cavosteliaceae</taxon>
        <taxon>Planoprotostelium</taxon>
    </lineage>
</organism>
<comment type="caution">
    <text evidence="13">The sequence shown here is derived from an EMBL/GenBank/DDBJ whole genome shotgun (WGS) entry which is preliminary data.</text>
</comment>
<dbReference type="InterPro" id="IPR011009">
    <property type="entry name" value="Kinase-like_dom_sf"/>
</dbReference>
<dbReference type="InterPro" id="IPR008271">
    <property type="entry name" value="Ser/Thr_kinase_AS"/>
</dbReference>
<evidence type="ECO:0000256" key="4">
    <source>
        <dbReference type="ARBA" id="ARBA00022741"/>
    </source>
</evidence>
<dbReference type="SUPFAM" id="SSF55785">
    <property type="entry name" value="PYP-like sensor domain (PAS domain)"/>
    <property type="match status" value="3"/>
</dbReference>
<dbReference type="EC" id="2.7.11.1" evidence="1"/>
<evidence type="ECO:0000256" key="7">
    <source>
        <dbReference type="ARBA" id="ARBA00047899"/>
    </source>
</evidence>
<evidence type="ECO:0000313" key="13">
    <source>
        <dbReference type="EMBL" id="PRP78919.1"/>
    </source>
</evidence>
<dbReference type="GO" id="GO:0005737">
    <property type="term" value="C:cytoplasm"/>
    <property type="evidence" value="ECO:0007669"/>
    <property type="project" value="TreeGrafter"/>
</dbReference>
<dbReference type="GO" id="GO:0005524">
    <property type="term" value="F:ATP binding"/>
    <property type="evidence" value="ECO:0007669"/>
    <property type="project" value="UniProtKB-UniRule"/>
</dbReference>
<dbReference type="PROSITE" id="PS00107">
    <property type="entry name" value="PROTEIN_KINASE_ATP"/>
    <property type="match status" value="1"/>
</dbReference>
<evidence type="ECO:0000256" key="8">
    <source>
        <dbReference type="ARBA" id="ARBA00048679"/>
    </source>
</evidence>
<keyword evidence="2" id="KW-0723">Serine/threonine-protein kinase</keyword>
<keyword evidence="6 9" id="KW-0067">ATP-binding</keyword>
<dbReference type="PROSITE" id="PS50112">
    <property type="entry name" value="PAS"/>
    <property type="match status" value="1"/>
</dbReference>
<feature type="compositionally biased region" description="Polar residues" evidence="10">
    <location>
        <begin position="676"/>
        <end position="690"/>
    </location>
</feature>
<dbReference type="Gene3D" id="3.30.450.20">
    <property type="entry name" value="PAS domain"/>
    <property type="match status" value="3"/>
</dbReference>